<keyword evidence="5 7" id="KW-0378">Hydrolase</keyword>
<evidence type="ECO:0000256" key="2">
    <source>
        <dbReference type="ARBA" id="ARBA00004963"/>
    </source>
</evidence>
<dbReference type="PANTHER" id="PTHR43705">
    <property type="entry name" value="HYDROXYACYLGLUTATHIONE HYDROLASE"/>
    <property type="match status" value="1"/>
</dbReference>
<evidence type="ECO:0000313" key="9">
    <source>
        <dbReference type="EMBL" id="PDH31999.1"/>
    </source>
</evidence>
<gene>
    <name evidence="7" type="primary">gloB</name>
    <name evidence="9" type="ORF">CNF02_13010</name>
</gene>
<keyword evidence="6 7" id="KW-0862">Zinc</keyword>
<dbReference type="SMART" id="SM00849">
    <property type="entry name" value="Lactamase_B"/>
    <property type="match status" value="1"/>
</dbReference>
<feature type="binding site" evidence="7">
    <location>
        <position position="56"/>
    </location>
    <ligand>
        <name>Zn(2+)</name>
        <dbReference type="ChEBI" id="CHEBI:29105"/>
        <label>1</label>
    </ligand>
</feature>
<dbReference type="HAMAP" id="MF_01374">
    <property type="entry name" value="Glyoxalase_2"/>
    <property type="match status" value="1"/>
</dbReference>
<evidence type="ECO:0000256" key="1">
    <source>
        <dbReference type="ARBA" id="ARBA00001623"/>
    </source>
</evidence>
<feature type="binding site" evidence="7">
    <location>
        <position position="177"/>
    </location>
    <ligand>
        <name>Zn(2+)</name>
        <dbReference type="ChEBI" id="CHEBI:29105"/>
        <label>2</label>
    </ligand>
</feature>
<dbReference type="EC" id="3.1.2.6" evidence="7"/>
<feature type="binding site" evidence="7">
    <location>
        <position position="137"/>
    </location>
    <ligand>
        <name>Zn(2+)</name>
        <dbReference type="ChEBI" id="CHEBI:29105"/>
        <label>1</label>
    </ligand>
</feature>
<dbReference type="InterPro" id="IPR036866">
    <property type="entry name" value="RibonucZ/Hydroxyglut_hydro"/>
</dbReference>
<dbReference type="SUPFAM" id="SSF56281">
    <property type="entry name" value="Metallo-hydrolase/oxidoreductase"/>
    <property type="match status" value="1"/>
</dbReference>
<comment type="caution">
    <text evidence="9">The sequence shown here is derived from an EMBL/GenBank/DDBJ whole genome shotgun (WGS) entry which is preliminary data.</text>
</comment>
<feature type="binding site" evidence="7">
    <location>
        <position position="60"/>
    </location>
    <ligand>
        <name>Zn(2+)</name>
        <dbReference type="ChEBI" id="CHEBI:29105"/>
        <label>2</label>
    </ligand>
</feature>
<evidence type="ECO:0000256" key="4">
    <source>
        <dbReference type="ARBA" id="ARBA00022723"/>
    </source>
</evidence>
<dbReference type="InterPro" id="IPR035680">
    <property type="entry name" value="Clx_II_MBL"/>
</dbReference>
<name>A0A2A5W689_9GAMM</name>
<comment type="pathway">
    <text evidence="2 7">Secondary metabolite metabolism; methylglyoxal degradation; (R)-lactate from methylglyoxal: step 2/2.</text>
</comment>
<evidence type="ECO:0000256" key="3">
    <source>
        <dbReference type="ARBA" id="ARBA00006759"/>
    </source>
</evidence>
<evidence type="ECO:0000256" key="6">
    <source>
        <dbReference type="ARBA" id="ARBA00022833"/>
    </source>
</evidence>
<dbReference type="InterPro" id="IPR050110">
    <property type="entry name" value="Glyoxalase_II_hydrolase"/>
</dbReference>
<comment type="cofactor">
    <cofactor evidence="7">
        <name>Zn(2+)</name>
        <dbReference type="ChEBI" id="CHEBI:29105"/>
    </cofactor>
    <text evidence="7">Binds 2 Zn(2+) ions per subunit.</text>
</comment>
<evidence type="ECO:0000256" key="7">
    <source>
        <dbReference type="HAMAP-Rule" id="MF_01374"/>
    </source>
</evidence>
<dbReference type="InterPro" id="IPR017782">
    <property type="entry name" value="Hydroxyacylglutathione_Hdrlase"/>
</dbReference>
<feature type="binding site" evidence="7">
    <location>
        <position position="114"/>
    </location>
    <ligand>
        <name>Zn(2+)</name>
        <dbReference type="ChEBI" id="CHEBI:29105"/>
        <label>1</label>
    </ligand>
</feature>
<feature type="binding site" evidence="7">
    <location>
        <position position="137"/>
    </location>
    <ligand>
        <name>Zn(2+)</name>
        <dbReference type="ChEBI" id="CHEBI:29105"/>
        <label>2</label>
    </ligand>
</feature>
<dbReference type="AlphaFoldDB" id="A0A2A5W689"/>
<protein>
    <recommendedName>
        <fullName evidence="7">Hydroxyacylglutathione hydrolase</fullName>
        <ecNumber evidence="7">3.1.2.6</ecNumber>
    </recommendedName>
    <alternativeName>
        <fullName evidence="7">Glyoxalase II</fullName>
        <shortName evidence="7">Glx II</shortName>
    </alternativeName>
</protein>
<dbReference type="UniPathway" id="UPA00619">
    <property type="reaction ID" value="UER00676"/>
</dbReference>
<dbReference type="GO" id="GO:0019243">
    <property type="term" value="P:methylglyoxal catabolic process to D-lactate via S-lactoyl-glutathione"/>
    <property type="evidence" value="ECO:0007669"/>
    <property type="project" value="InterPro"/>
</dbReference>
<accession>A0A2A5W689</accession>
<dbReference type="CDD" id="cd07723">
    <property type="entry name" value="hydroxyacylglutathione_hydrolase_MBL-fold"/>
    <property type="match status" value="1"/>
</dbReference>
<comment type="similarity">
    <text evidence="3 7">Belongs to the metallo-beta-lactamase superfamily. Glyoxalase II family.</text>
</comment>
<dbReference type="Proteomes" id="UP000219329">
    <property type="component" value="Unassembled WGS sequence"/>
</dbReference>
<dbReference type="InterPro" id="IPR001279">
    <property type="entry name" value="Metallo-B-lactamas"/>
</dbReference>
<dbReference type="Pfam" id="PF16123">
    <property type="entry name" value="HAGH_C"/>
    <property type="match status" value="1"/>
</dbReference>
<proteinExistence type="inferred from homology"/>
<organism evidence="9 10">
    <name type="scientific">OM182 bacterium MED-G28</name>
    <dbReference type="NCBI Taxonomy" id="1986256"/>
    <lineage>
        <taxon>Bacteria</taxon>
        <taxon>Pseudomonadati</taxon>
        <taxon>Pseudomonadota</taxon>
        <taxon>Gammaproteobacteria</taxon>
        <taxon>OMG group</taxon>
        <taxon>OM182 clade</taxon>
    </lineage>
</organism>
<dbReference type="PANTHER" id="PTHR43705:SF1">
    <property type="entry name" value="HYDROXYACYLGLUTATHIONE HYDROLASE GLOB"/>
    <property type="match status" value="1"/>
</dbReference>
<dbReference type="EMBL" id="NTJZ01000023">
    <property type="protein sequence ID" value="PDH31999.1"/>
    <property type="molecule type" value="Genomic_DNA"/>
</dbReference>
<feature type="binding site" evidence="7">
    <location>
        <position position="58"/>
    </location>
    <ligand>
        <name>Zn(2+)</name>
        <dbReference type="ChEBI" id="CHEBI:29105"/>
        <label>1</label>
    </ligand>
</feature>
<feature type="domain" description="Metallo-beta-lactamase" evidence="8">
    <location>
        <begin position="13"/>
        <end position="177"/>
    </location>
</feature>
<reference evidence="9 10" key="1">
    <citation type="submission" date="2017-08" db="EMBL/GenBank/DDBJ databases">
        <title>Fine stratification of microbial communities through a metagenomic profile of the photic zone.</title>
        <authorList>
            <person name="Haro-Moreno J.M."/>
            <person name="Lopez-Perez M."/>
            <person name="De La Torre J."/>
            <person name="Picazo A."/>
            <person name="Camacho A."/>
            <person name="Rodriguez-Valera F."/>
        </authorList>
    </citation>
    <scope>NUCLEOTIDE SEQUENCE [LARGE SCALE GENOMIC DNA]</scope>
    <source>
        <strain evidence="9">MED-G28</strain>
    </source>
</reference>
<comment type="subunit">
    <text evidence="7">Monomer.</text>
</comment>
<dbReference type="InterPro" id="IPR032282">
    <property type="entry name" value="HAGH_C"/>
</dbReference>
<evidence type="ECO:0000256" key="5">
    <source>
        <dbReference type="ARBA" id="ARBA00022801"/>
    </source>
</evidence>
<dbReference type="Gene3D" id="3.60.15.10">
    <property type="entry name" value="Ribonuclease Z/Hydroxyacylglutathione hydrolase-like"/>
    <property type="match status" value="1"/>
</dbReference>
<feature type="binding site" evidence="7">
    <location>
        <position position="61"/>
    </location>
    <ligand>
        <name>Zn(2+)</name>
        <dbReference type="ChEBI" id="CHEBI:29105"/>
        <label>2</label>
    </ligand>
</feature>
<dbReference type="GO" id="GO:0004416">
    <property type="term" value="F:hydroxyacylglutathione hydrolase activity"/>
    <property type="evidence" value="ECO:0007669"/>
    <property type="project" value="UniProtKB-UniRule"/>
</dbReference>
<dbReference type="GO" id="GO:0046872">
    <property type="term" value="F:metal ion binding"/>
    <property type="evidence" value="ECO:0007669"/>
    <property type="project" value="UniProtKB-KW"/>
</dbReference>
<dbReference type="Pfam" id="PF00753">
    <property type="entry name" value="Lactamase_B"/>
    <property type="match status" value="1"/>
</dbReference>
<evidence type="ECO:0000313" key="10">
    <source>
        <dbReference type="Proteomes" id="UP000219329"/>
    </source>
</evidence>
<sequence length="259" mass="28879">MLIKQIPIRNNLRNYMYLLACEQTLEAIAIDPLDHNLCLKVAADLGWTIKMVANTHHHHDHIGGNGPVIDATGAELVAHTEAMSAIPNVDRGVQAGDSLRCGKLRLKIMDTPGHTMSHICLYFSGTDAEQPALFCGDTLFNAGVGRCDFGGEPKVLYNTFVEQIFPLSDDVRIFPGHDYIRNNLEFTLDREPDNQSALNLREEFKQGLDAESFVSNIGIEREINIFFRLDQAQVRAGIGASALDDQSTFIGLRRLRDNW</sequence>
<keyword evidence="4 7" id="KW-0479">Metal-binding</keyword>
<comment type="catalytic activity">
    <reaction evidence="1 7">
        <text>an S-(2-hydroxyacyl)glutathione + H2O = a 2-hydroxy carboxylate + glutathione + H(+)</text>
        <dbReference type="Rhea" id="RHEA:21864"/>
        <dbReference type="ChEBI" id="CHEBI:15377"/>
        <dbReference type="ChEBI" id="CHEBI:15378"/>
        <dbReference type="ChEBI" id="CHEBI:57925"/>
        <dbReference type="ChEBI" id="CHEBI:58896"/>
        <dbReference type="ChEBI" id="CHEBI:71261"/>
        <dbReference type="EC" id="3.1.2.6"/>
    </reaction>
</comment>
<comment type="function">
    <text evidence="7">Thiolesterase that catalyzes the hydrolysis of S-D-lactoyl-glutathione to form glutathione and D-lactic acid.</text>
</comment>
<evidence type="ECO:0000259" key="8">
    <source>
        <dbReference type="SMART" id="SM00849"/>
    </source>
</evidence>